<dbReference type="Proteomes" id="UP000187465">
    <property type="component" value="Unassembled WGS sequence"/>
</dbReference>
<protein>
    <submittedName>
        <fullName evidence="1">Uncharacterized protein</fullName>
    </submittedName>
</protein>
<dbReference type="EMBL" id="MKQP01000041">
    <property type="protein sequence ID" value="OMD26541.1"/>
    <property type="molecule type" value="Genomic_DNA"/>
</dbReference>
<organism evidence="1 2">
    <name type="scientific">Paenibacillus odorifer</name>
    <dbReference type="NCBI Taxonomy" id="189426"/>
    <lineage>
        <taxon>Bacteria</taxon>
        <taxon>Bacillati</taxon>
        <taxon>Bacillota</taxon>
        <taxon>Bacilli</taxon>
        <taxon>Bacillales</taxon>
        <taxon>Paenibacillaceae</taxon>
        <taxon>Paenibacillus</taxon>
    </lineage>
</organism>
<comment type="caution">
    <text evidence="1">The sequence shown here is derived from an EMBL/GenBank/DDBJ whole genome shotgun (WGS) entry which is preliminary data.</text>
</comment>
<sequence length="120" mass="13918">MELLPEISAADKKTTRELLDKYNEIRCLVQVFERKNDAFTDEEQQQFVILQKQANGLEIGIEMISDDEVKKIIEHRFIKSRSNKLTLLTYGAIFSTATIHRRINTGIEVVAKYLKFSNLI</sequence>
<reference evidence="1 2" key="1">
    <citation type="submission" date="2016-10" db="EMBL/GenBank/DDBJ databases">
        <title>Paenibacillus species isolates.</title>
        <authorList>
            <person name="Beno S.M."/>
        </authorList>
    </citation>
    <scope>NUCLEOTIDE SEQUENCE [LARGE SCALE GENOMIC DNA]</scope>
    <source>
        <strain evidence="1 2">FSL H7-0604</strain>
    </source>
</reference>
<gene>
    <name evidence="1" type="ORF">BJP51_26785</name>
</gene>
<accession>A0A1R0X1D5</accession>
<evidence type="ECO:0000313" key="1">
    <source>
        <dbReference type="EMBL" id="OMD26541.1"/>
    </source>
</evidence>
<dbReference type="RefSeq" id="WP_036680604.1">
    <property type="nucleotide sequence ID" value="NZ_MKQP01000041.1"/>
</dbReference>
<name>A0A1R0X1D5_9BACL</name>
<evidence type="ECO:0000313" key="2">
    <source>
        <dbReference type="Proteomes" id="UP000187465"/>
    </source>
</evidence>
<proteinExistence type="predicted"/>
<dbReference type="AlphaFoldDB" id="A0A1R0X1D5"/>